<feature type="chain" id="PRO_5002175316" description="rhamnogalacturonan endolyase" evidence="13">
    <location>
        <begin position="22"/>
        <end position="602"/>
    </location>
</feature>
<comment type="similarity">
    <text evidence="3">Belongs to the polysaccharide lyase 4 family.</text>
</comment>
<comment type="subcellular location">
    <subcellularLocation>
        <location evidence="2">Secreted</location>
    </subcellularLocation>
</comment>
<evidence type="ECO:0000256" key="12">
    <source>
        <dbReference type="SAM" id="MobiDB-lite"/>
    </source>
</evidence>
<dbReference type="HOGENOM" id="CLU_037882_1_1_1"/>
<dbReference type="Pfam" id="PF00734">
    <property type="entry name" value="CBM_1"/>
    <property type="match status" value="1"/>
</dbReference>
<keyword evidence="16" id="KW-1185">Reference proteome</keyword>
<dbReference type="GO" id="GO:0045490">
    <property type="term" value="P:pectin catabolic process"/>
    <property type="evidence" value="ECO:0007669"/>
    <property type="project" value="TreeGrafter"/>
</dbReference>
<dbReference type="GO" id="GO:0102210">
    <property type="term" value="F:rhamnogalacturonan endolyase activity"/>
    <property type="evidence" value="ECO:0007669"/>
    <property type="project" value="UniProtKB-EC"/>
</dbReference>
<sequence length="602" mass="64355">MFVLPLLISGALCTLAVGVAGQAAEYQQCGGTGWTGPTTCTLGWTCTPVSPPYYYQCLPGSGSQATTTTTRQTTTTPNPPISSTPPVTGGSPPTLSTVGSGFRVDTKGGLIFDVNKSSGSITNLQYNGVQYQDSSKLSAINSGLGDSTVTAETIGAYVKITAVARNLPVTQYYIAKSGDPTIYMGTYITGEVDPGELRWLARMRKAVLPKGWHDPVSDIVGCTAFEGKDTFKCPNGQTRCKMYSSDRFIDDIVHGVTGSNVGVWMIMPGVAYETSSGGPFMRDINTQGGDQQELYWYMNSGHVRTEPWRFGLMGPYAMKFTTSTSPPSGDVDTSFFSELSVRGYVPNNQRGRVSGSATGVPSNFETVLHWYNNAAQYWTKASGGTYTSPLMKPGTYTMKMYRNEFLVAQSSVTVSVGTTVSKSIAATVDPTRDTIFRIGEFDGQPFELKNGDKITRMHPTDPRMSSWGGTYTVGQSSPRDFPMALGSDAGGVATVNFSLSSSQVKQLTLRIGTTLSFQNGRPTVRVNNAWSGADPGAPTLIDSRGLTRGAYRGYGNVYTWNIPASALRSGSNSLTIGAVGSKNLGGWLAGNYIVDAVELYVS</sequence>
<dbReference type="PROSITE" id="PS51164">
    <property type="entry name" value="CBM1_2"/>
    <property type="match status" value="1"/>
</dbReference>
<dbReference type="InterPro" id="IPR029411">
    <property type="entry name" value="RG-lyase_III"/>
</dbReference>
<dbReference type="InterPro" id="IPR035971">
    <property type="entry name" value="CBD_sf"/>
</dbReference>
<dbReference type="InterPro" id="IPR014718">
    <property type="entry name" value="GH-type_carb-bd"/>
</dbReference>
<organism evidence="15 16">
    <name type="scientific">Serendipita vermifera MAFF 305830</name>
    <dbReference type="NCBI Taxonomy" id="933852"/>
    <lineage>
        <taxon>Eukaryota</taxon>
        <taxon>Fungi</taxon>
        <taxon>Dikarya</taxon>
        <taxon>Basidiomycota</taxon>
        <taxon>Agaricomycotina</taxon>
        <taxon>Agaricomycetes</taxon>
        <taxon>Sebacinales</taxon>
        <taxon>Serendipitaceae</taxon>
        <taxon>Serendipita</taxon>
    </lineage>
</organism>
<dbReference type="InterPro" id="IPR013784">
    <property type="entry name" value="Carb-bd-like_fold"/>
</dbReference>
<dbReference type="EMBL" id="KN824341">
    <property type="protein sequence ID" value="KIM23205.1"/>
    <property type="molecule type" value="Genomic_DNA"/>
</dbReference>
<dbReference type="SUPFAM" id="SSF57180">
    <property type="entry name" value="Cellulose-binding domain"/>
    <property type="match status" value="1"/>
</dbReference>
<dbReference type="Proteomes" id="UP000054097">
    <property type="component" value="Unassembled WGS sequence"/>
</dbReference>
<evidence type="ECO:0000256" key="6">
    <source>
        <dbReference type="ARBA" id="ARBA00022729"/>
    </source>
</evidence>
<dbReference type="InterPro" id="IPR000254">
    <property type="entry name" value="CBD"/>
</dbReference>
<dbReference type="Pfam" id="PF14686">
    <property type="entry name" value="fn3_3"/>
    <property type="match status" value="1"/>
</dbReference>
<dbReference type="InterPro" id="IPR015364">
    <property type="entry name" value="RhgB_N"/>
</dbReference>
<dbReference type="Gene3D" id="2.60.40.1120">
    <property type="entry name" value="Carboxypeptidase-like, regulatory domain"/>
    <property type="match status" value="1"/>
</dbReference>
<evidence type="ECO:0000313" key="15">
    <source>
        <dbReference type="EMBL" id="KIM23205.1"/>
    </source>
</evidence>
<evidence type="ECO:0000259" key="14">
    <source>
        <dbReference type="PROSITE" id="PS51164"/>
    </source>
</evidence>
<keyword evidence="6 13" id="KW-0732">Signal</keyword>
<keyword evidence="5" id="KW-0964">Secreted</keyword>
<name>A0A0C3AEY5_SERVB</name>
<evidence type="ECO:0000256" key="3">
    <source>
        <dbReference type="ARBA" id="ARBA00010418"/>
    </source>
</evidence>
<feature type="signal peptide" evidence="13">
    <location>
        <begin position="1"/>
        <end position="21"/>
    </location>
</feature>
<feature type="region of interest" description="Disordered" evidence="12">
    <location>
        <begin position="65"/>
        <end position="94"/>
    </location>
</feature>
<reference evidence="15 16" key="1">
    <citation type="submission" date="2014-04" db="EMBL/GenBank/DDBJ databases">
        <authorList>
            <consortium name="DOE Joint Genome Institute"/>
            <person name="Kuo A."/>
            <person name="Zuccaro A."/>
            <person name="Kohler A."/>
            <person name="Nagy L.G."/>
            <person name="Floudas D."/>
            <person name="Copeland A."/>
            <person name="Barry K.W."/>
            <person name="Cichocki N."/>
            <person name="Veneault-Fourrey C."/>
            <person name="LaButti K."/>
            <person name="Lindquist E.A."/>
            <person name="Lipzen A."/>
            <person name="Lundell T."/>
            <person name="Morin E."/>
            <person name="Murat C."/>
            <person name="Sun H."/>
            <person name="Tunlid A."/>
            <person name="Henrissat B."/>
            <person name="Grigoriev I.V."/>
            <person name="Hibbett D.S."/>
            <person name="Martin F."/>
            <person name="Nordberg H.P."/>
            <person name="Cantor M.N."/>
            <person name="Hua S.X."/>
        </authorList>
    </citation>
    <scope>NUCLEOTIDE SEQUENCE [LARGE SCALE GENOMIC DNA]</scope>
    <source>
        <strain evidence="15 16">MAFF 305830</strain>
    </source>
</reference>
<feature type="compositionally biased region" description="Low complexity" evidence="12">
    <location>
        <begin position="66"/>
        <end position="76"/>
    </location>
</feature>
<dbReference type="InterPro" id="IPR011013">
    <property type="entry name" value="Gal_mutarotase_sf_dom"/>
</dbReference>
<dbReference type="EC" id="4.2.2.23" evidence="4"/>
<dbReference type="PANTHER" id="PTHR36574:SF1">
    <property type="entry name" value="RHAMNOGALACTURONATE LYASE-RELATED"/>
    <property type="match status" value="1"/>
</dbReference>
<accession>A0A0C3AEY5</accession>
<evidence type="ECO:0000313" key="16">
    <source>
        <dbReference type="Proteomes" id="UP000054097"/>
    </source>
</evidence>
<dbReference type="OrthoDB" id="114708at2759"/>
<dbReference type="PANTHER" id="PTHR36574">
    <property type="entry name" value="RHAMNOGALACTURONATE LYASE-RELATED"/>
    <property type="match status" value="1"/>
</dbReference>
<feature type="compositionally biased region" description="Low complexity" evidence="12">
    <location>
        <begin position="84"/>
        <end position="94"/>
    </location>
</feature>
<dbReference type="InterPro" id="IPR008979">
    <property type="entry name" value="Galactose-bd-like_sf"/>
</dbReference>
<evidence type="ECO:0000256" key="11">
    <source>
        <dbReference type="ARBA" id="ARBA00023326"/>
    </source>
</evidence>
<proteinExistence type="inferred from homology"/>
<keyword evidence="8 15" id="KW-0456">Lyase</keyword>
<dbReference type="InterPro" id="IPR029413">
    <property type="entry name" value="RG-lyase_II"/>
</dbReference>
<keyword evidence="7" id="KW-1015">Disulfide bond</keyword>
<evidence type="ECO:0000256" key="4">
    <source>
        <dbReference type="ARBA" id="ARBA00012437"/>
    </source>
</evidence>
<dbReference type="CDD" id="cd10320">
    <property type="entry name" value="RGL4_N"/>
    <property type="match status" value="1"/>
</dbReference>
<gene>
    <name evidence="15" type="ORF">M408DRAFT_265895</name>
</gene>
<dbReference type="STRING" id="933852.A0A0C3AEY5"/>
<dbReference type="GO" id="GO:0030248">
    <property type="term" value="F:cellulose binding"/>
    <property type="evidence" value="ECO:0007669"/>
    <property type="project" value="InterPro"/>
</dbReference>
<protein>
    <recommendedName>
        <fullName evidence="4">rhamnogalacturonan endolyase</fullName>
        <ecNumber evidence="4">4.2.2.23</ecNumber>
    </recommendedName>
</protein>
<evidence type="ECO:0000256" key="9">
    <source>
        <dbReference type="ARBA" id="ARBA00023277"/>
    </source>
</evidence>
<dbReference type="Gene3D" id="2.70.98.10">
    <property type="match status" value="1"/>
</dbReference>
<comment type="catalytic activity">
    <reaction evidence="1">
        <text>Endotype eliminative cleavage of L-alpha-rhamnopyranosyl-(1-&gt;4)-alpha-D-galactopyranosyluronic acid bonds of rhamnogalacturonan I domains in ramified hairy regions of pectin leaving L-rhamnopyranose at the reducing end and 4-deoxy-4,5-unsaturated D-galactopyranosyluronic acid at the non-reducing end.</text>
        <dbReference type="EC" id="4.2.2.23"/>
    </reaction>
</comment>
<dbReference type="GO" id="GO:0005576">
    <property type="term" value="C:extracellular region"/>
    <property type="evidence" value="ECO:0007669"/>
    <property type="project" value="UniProtKB-SubCell"/>
</dbReference>
<dbReference type="Pfam" id="PF14683">
    <property type="entry name" value="CBM-like"/>
    <property type="match status" value="1"/>
</dbReference>
<feature type="domain" description="CBM1" evidence="14">
    <location>
        <begin position="21"/>
        <end position="58"/>
    </location>
</feature>
<evidence type="ECO:0000256" key="1">
    <source>
        <dbReference type="ARBA" id="ARBA00001324"/>
    </source>
</evidence>
<evidence type="ECO:0000256" key="13">
    <source>
        <dbReference type="SAM" id="SignalP"/>
    </source>
</evidence>
<dbReference type="Gene3D" id="2.60.120.260">
    <property type="entry name" value="Galactose-binding domain-like"/>
    <property type="match status" value="1"/>
</dbReference>
<keyword evidence="10" id="KW-0961">Cell wall biogenesis/degradation</keyword>
<evidence type="ECO:0000256" key="7">
    <source>
        <dbReference type="ARBA" id="ARBA00023157"/>
    </source>
</evidence>
<evidence type="ECO:0000256" key="2">
    <source>
        <dbReference type="ARBA" id="ARBA00004613"/>
    </source>
</evidence>
<dbReference type="GO" id="GO:0071555">
    <property type="term" value="P:cell wall organization"/>
    <property type="evidence" value="ECO:0007669"/>
    <property type="project" value="UniProtKB-KW"/>
</dbReference>
<reference evidence="16" key="2">
    <citation type="submission" date="2015-01" db="EMBL/GenBank/DDBJ databases">
        <title>Evolutionary Origins and Diversification of the Mycorrhizal Mutualists.</title>
        <authorList>
            <consortium name="DOE Joint Genome Institute"/>
            <consortium name="Mycorrhizal Genomics Consortium"/>
            <person name="Kohler A."/>
            <person name="Kuo A."/>
            <person name="Nagy L.G."/>
            <person name="Floudas D."/>
            <person name="Copeland A."/>
            <person name="Barry K.W."/>
            <person name="Cichocki N."/>
            <person name="Veneault-Fourrey C."/>
            <person name="LaButti K."/>
            <person name="Lindquist E.A."/>
            <person name="Lipzen A."/>
            <person name="Lundell T."/>
            <person name="Morin E."/>
            <person name="Murat C."/>
            <person name="Riley R."/>
            <person name="Ohm R."/>
            <person name="Sun H."/>
            <person name="Tunlid A."/>
            <person name="Henrissat B."/>
            <person name="Grigoriev I.V."/>
            <person name="Hibbett D.S."/>
            <person name="Martin F."/>
        </authorList>
    </citation>
    <scope>NUCLEOTIDE SEQUENCE [LARGE SCALE GENOMIC DNA]</scope>
    <source>
        <strain evidence="16">MAFF 305830</strain>
    </source>
</reference>
<dbReference type="AlphaFoldDB" id="A0A0C3AEY5"/>
<dbReference type="SUPFAM" id="SSF49785">
    <property type="entry name" value="Galactose-binding domain-like"/>
    <property type="match status" value="1"/>
</dbReference>
<dbReference type="Pfam" id="PF09284">
    <property type="entry name" value="RhgB_N"/>
    <property type="match status" value="1"/>
</dbReference>
<evidence type="ECO:0000256" key="8">
    <source>
        <dbReference type="ARBA" id="ARBA00023239"/>
    </source>
</evidence>
<evidence type="ECO:0000256" key="10">
    <source>
        <dbReference type="ARBA" id="ARBA00023316"/>
    </source>
</evidence>
<dbReference type="SMART" id="SM00236">
    <property type="entry name" value="fCBD"/>
    <property type="match status" value="1"/>
</dbReference>
<keyword evidence="11" id="KW-0624">Polysaccharide degradation</keyword>
<keyword evidence="9" id="KW-0119">Carbohydrate metabolism</keyword>
<dbReference type="CDD" id="cd10317">
    <property type="entry name" value="RGL4_C"/>
    <property type="match status" value="1"/>
</dbReference>
<evidence type="ECO:0000256" key="5">
    <source>
        <dbReference type="ARBA" id="ARBA00022525"/>
    </source>
</evidence>
<dbReference type="InterPro" id="IPR016590">
    <property type="entry name" value="Rhamnogalacturonase_B"/>
</dbReference>
<dbReference type="SUPFAM" id="SSF49452">
    <property type="entry name" value="Starch-binding domain-like"/>
    <property type="match status" value="1"/>
</dbReference>
<dbReference type="SUPFAM" id="SSF74650">
    <property type="entry name" value="Galactose mutarotase-like"/>
    <property type="match status" value="1"/>
</dbReference>